<feature type="region of interest" description="Disordered" evidence="9">
    <location>
        <begin position="1"/>
        <end position="74"/>
    </location>
</feature>
<keyword evidence="7 8" id="KW-0802">TPR repeat</keyword>
<evidence type="ECO:0000313" key="11">
    <source>
        <dbReference type="EMBL" id="OCB91876.1"/>
    </source>
</evidence>
<dbReference type="Gene3D" id="3.40.50.2000">
    <property type="entry name" value="Glycogen Phosphorylase B"/>
    <property type="match status" value="1"/>
</dbReference>
<evidence type="ECO:0000256" key="2">
    <source>
        <dbReference type="ARBA" id="ARBA00005386"/>
    </source>
</evidence>
<accession>A0A9Q5NC59</accession>
<feature type="compositionally biased region" description="Polar residues" evidence="9">
    <location>
        <begin position="45"/>
        <end position="61"/>
    </location>
</feature>
<dbReference type="Proteomes" id="UP000757232">
    <property type="component" value="Unassembled WGS sequence"/>
</dbReference>
<feature type="domain" description="O-GlcNAc transferase C-terminal" evidence="10">
    <location>
        <begin position="814"/>
        <end position="1012"/>
    </location>
</feature>
<dbReference type="Pfam" id="PF13431">
    <property type="entry name" value="TPR_17"/>
    <property type="match status" value="1"/>
</dbReference>
<organism evidence="11 12">
    <name type="scientific">Sanghuangporus baumii</name>
    <name type="common">Phellinus baumii</name>
    <dbReference type="NCBI Taxonomy" id="108892"/>
    <lineage>
        <taxon>Eukaryota</taxon>
        <taxon>Fungi</taxon>
        <taxon>Dikarya</taxon>
        <taxon>Basidiomycota</taxon>
        <taxon>Agaricomycotina</taxon>
        <taxon>Agaricomycetes</taxon>
        <taxon>Hymenochaetales</taxon>
        <taxon>Hymenochaetaceae</taxon>
        <taxon>Sanghuangporus</taxon>
    </lineage>
</organism>
<dbReference type="Pfam" id="PF13374">
    <property type="entry name" value="TPR_10"/>
    <property type="match status" value="1"/>
</dbReference>
<evidence type="ECO:0000313" key="12">
    <source>
        <dbReference type="Proteomes" id="UP000757232"/>
    </source>
</evidence>
<gene>
    <name evidence="11" type="ORF">A7U60_g811</name>
</gene>
<reference evidence="11" key="1">
    <citation type="submission" date="2016-06" db="EMBL/GenBank/DDBJ databases">
        <title>Draft Genome sequence of the fungus Inonotus baumii.</title>
        <authorList>
            <person name="Zhu H."/>
            <person name="Lin W."/>
        </authorList>
    </citation>
    <scope>NUCLEOTIDE SEQUENCE</scope>
    <source>
        <strain evidence="11">821</strain>
    </source>
</reference>
<dbReference type="GO" id="GO:0097363">
    <property type="term" value="F:protein O-acetylglucosaminyltransferase activity"/>
    <property type="evidence" value="ECO:0007669"/>
    <property type="project" value="UniProtKB-EC"/>
</dbReference>
<evidence type="ECO:0000256" key="6">
    <source>
        <dbReference type="ARBA" id="ARBA00022737"/>
    </source>
</evidence>
<comment type="similarity">
    <text evidence="2">Belongs to the glycosyltransferase 41 family. O-GlcNAc transferase subfamily.</text>
</comment>
<comment type="pathway">
    <text evidence="1">Protein modification; protein glycosylation.</text>
</comment>
<dbReference type="EC" id="2.4.1.255" evidence="3"/>
<dbReference type="PANTHER" id="PTHR44998:SF1">
    <property type="entry name" value="UDP-N-ACETYLGLUCOSAMINE--PEPTIDE N-ACETYLGLUCOSAMINYLTRANSFERASE 110 KDA SUBUNIT"/>
    <property type="match status" value="1"/>
</dbReference>
<keyword evidence="5" id="KW-0808">Transferase</keyword>
<sequence length="1260" mass="138859">MPLSSFNEATSSSGPQASRGTRLAASHPPNSSRSYNPTLDPGDQSDVQSQENTVPTGTSLPLTPYPGSAPQLPGSFSGSLRAGYTASNFVRTALSMLMQSNILQPPSSGLTVPNPLASTLARDSLLIYAHKIFNSFSVPGSAMKNSHEPADVTSPDHPYNSQLLPLLQRLRTLHPEHLPTLLLLGCALYAVGNYKESLAVNEDILQIDANFVEAMSNIGTTLNAMGRQADAIQWWWKAVNHRPYYWDAVNNLLGALVAEEQSRQCHSLFDRKYAEPLRLCETIQTRLLGNNGEFLVSIAPRDLHHLQNIFYVSGSIRCLSGHASVRNGLRDFTQAIEVLLHVKGPGATTRYNFRHLLLAGCLGGLVVSSSVPESIAQLAQGMGYATESQVPQIASFDLLEFARNADDGLWRLIIAEGDGTFPPFFASPQQTSNLTGAIFKTSFGVFPSLCTWSEAENRLKRPPEDVASKGSELASNILLSIAKVVQESKSATVQLPRFDHLIHVGSSLSLLLCYLAFAVFPSPSACNNLGIILSTTPWMDAKASDAYGLARAYYEKGLELDPGHAHLLTNMGSLLKEAGQIMSAVEMYTRAVQANPTFDIALANLANALKDLGRLPESLAIYRKAIAVNSELPEALCGLAHTAWSICDWRGFGHTDPKVAIDTNGNLDRGSTRETGLMPKLILMTQRQLSAAYEQNVGLVKTIGSMEHWIAWIEESVDMNLSDEQRRRWISYLQPFFDNPEERVSREGLNEGSFVIRVVEWLTRHLQWRWFIDAFGSTAFQSQKLPVLDMNAIRHTGNIYNRPQLPPSASLPLMPSVLPFHTFIYPLSAREIRLVAHRNAARVSHSTLTCSWLPEYVYPPPPPPGPKINVGYVSSDFADHPTAHLISSIFGMHDRTKFSVFAYATSVSDGSAYRAKIEEQVETFRDVSTWTTQAIVEGILKDEIHILVNLNGYTKGARNDIFAARPCPVQISFLGFAGTLASGWCDYLICDRIACPPSTRACELCDKQGSMPSALPEETSNGLDYDLGPDPESMAEWKYIERLIYMPRDDNICKFQPGMQQSSNKALALTPIKMYKFDPSIFATWLRILKRVPNSVLWLLRFPPAGEEHLLRTASQWAGPEIASRVRLTDVAVKDEHIERARVADIFLDTVECNAHTVAADVIWGGIPIITWPKYTFKMCSRAGASIASATGFGSQMVVDSLKAYEERADTSKPGKDGSAVEPRHISMWKAVLNTAMRDVMALFGYGMKAHNYYLACVLA</sequence>
<protein>
    <recommendedName>
        <fullName evidence="3">protein O-GlcNAc transferase</fullName>
        <ecNumber evidence="3">2.4.1.255</ecNumber>
    </recommendedName>
</protein>
<dbReference type="EMBL" id="LNZH02000052">
    <property type="protein sequence ID" value="OCB91876.1"/>
    <property type="molecule type" value="Genomic_DNA"/>
</dbReference>
<dbReference type="PANTHER" id="PTHR44998">
    <property type="match status" value="1"/>
</dbReference>
<dbReference type="InterPro" id="IPR019734">
    <property type="entry name" value="TPR_rpt"/>
</dbReference>
<dbReference type="Gene3D" id="3.40.50.11380">
    <property type="match status" value="1"/>
</dbReference>
<dbReference type="Pfam" id="PF13844">
    <property type="entry name" value="Glyco_transf_41"/>
    <property type="match status" value="2"/>
</dbReference>
<dbReference type="AlphaFoldDB" id="A0A9Q5NC59"/>
<dbReference type="Gene3D" id="1.25.40.10">
    <property type="entry name" value="Tetratricopeptide repeat domain"/>
    <property type="match status" value="3"/>
</dbReference>
<dbReference type="InterPro" id="IPR011990">
    <property type="entry name" value="TPR-like_helical_dom_sf"/>
</dbReference>
<evidence type="ECO:0000256" key="4">
    <source>
        <dbReference type="ARBA" id="ARBA00022676"/>
    </source>
</evidence>
<dbReference type="SMART" id="SM00028">
    <property type="entry name" value="TPR"/>
    <property type="match status" value="5"/>
</dbReference>
<dbReference type="SUPFAM" id="SSF48452">
    <property type="entry name" value="TPR-like"/>
    <property type="match status" value="1"/>
</dbReference>
<evidence type="ECO:0000256" key="9">
    <source>
        <dbReference type="SAM" id="MobiDB-lite"/>
    </source>
</evidence>
<proteinExistence type="inferred from homology"/>
<evidence type="ECO:0000256" key="5">
    <source>
        <dbReference type="ARBA" id="ARBA00022679"/>
    </source>
</evidence>
<feature type="compositionally biased region" description="Polar residues" evidence="9">
    <location>
        <begin position="28"/>
        <end position="37"/>
    </location>
</feature>
<feature type="repeat" description="TPR" evidence="8">
    <location>
        <begin position="565"/>
        <end position="598"/>
    </location>
</feature>
<dbReference type="GO" id="GO:0006493">
    <property type="term" value="P:protein O-linked glycosylation"/>
    <property type="evidence" value="ECO:0007669"/>
    <property type="project" value="TreeGrafter"/>
</dbReference>
<dbReference type="InterPro" id="IPR029489">
    <property type="entry name" value="OGT/SEC/SPY_C"/>
</dbReference>
<name>A0A9Q5NC59_SANBA</name>
<keyword evidence="6" id="KW-0677">Repeat</keyword>
<evidence type="ECO:0000256" key="3">
    <source>
        <dbReference type="ARBA" id="ARBA00011970"/>
    </source>
</evidence>
<dbReference type="OrthoDB" id="421121at2759"/>
<evidence type="ECO:0000256" key="8">
    <source>
        <dbReference type="PROSITE-ProRule" id="PRU00339"/>
    </source>
</evidence>
<keyword evidence="4" id="KW-0328">Glycosyltransferase</keyword>
<evidence type="ECO:0000256" key="7">
    <source>
        <dbReference type="ARBA" id="ARBA00022803"/>
    </source>
</evidence>
<comment type="caution">
    <text evidence="11">The sequence shown here is derived from an EMBL/GenBank/DDBJ whole genome shotgun (WGS) entry which is preliminary data.</text>
</comment>
<evidence type="ECO:0000259" key="10">
    <source>
        <dbReference type="Pfam" id="PF13844"/>
    </source>
</evidence>
<feature type="compositionally biased region" description="Polar residues" evidence="9">
    <location>
        <begin position="1"/>
        <end position="19"/>
    </location>
</feature>
<feature type="domain" description="O-GlcNAc transferase C-terminal" evidence="10">
    <location>
        <begin position="1073"/>
        <end position="1235"/>
    </location>
</feature>
<evidence type="ECO:0000256" key="1">
    <source>
        <dbReference type="ARBA" id="ARBA00004922"/>
    </source>
</evidence>
<keyword evidence="12" id="KW-1185">Reference proteome</keyword>
<dbReference type="PROSITE" id="PS50005">
    <property type="entry name" value="TPR"/>
    <property type="match status" value="1"/>
</dbReference>